<keyword evidence="2" id="KW-1185">Reference proteome</keyword>
<dbReference type="OrthoDB" id="2946512at2759"/>
<dbReference type="AlphaFoldDB" id="A0A8H6ZAE3"/>
<reference evidence="1" key="1">
    <citation type="submission" date="2020-05" db="EMBL/GenBank/DDBJ databases">
        <title>Mycena genomes resolve the evolution of fungal bioluminescence.</title>
        <authorList>
            <person name="Tsai I.J."/>
        </authorList>
    </citation>
    <scope>NUCLEOTIDE SEQUENCE</scope>
    <source>
        <strain evidence="1">160909Yilan</strain>
    </source>
</reference>
<dbReference type="InterPro" id="IPR036047">
    <property type="entry name" value="F-box-like_dom_sf"/>
</dbReference>
<dbReference type="EMBL" id="JACAZH010000003">
    <property type="protein sequence ID" value="KAF7373922.1"/>
    <property type="molecule type" value="Genomic_DNA"/>
</dbReference>
<gene>
    <name evidence="1" type="ORF">MSAN_00604600</name>
</gene>
<accession>A0A8H6ZAE3</accession>
<evidence type="ECO:0008006" key="3">
    <source>
        <dbReference type="Google" id="ProtNLM"/>
    </source>
</evidence>
<evidence type="ECO:0000313" key="1">
    <source>
        <dbReference type="EMBL" id="KAF7373922.1"/>
    </source>
</evidence>
<dbReference type="SUPFAM" id="SSF81383">
    <property type="entry name" value="F-box domain"/>
    <property type="match status" value="1"/>
</dbReference>
<dbReference type="Proteomes" id="UP000623467">
    <property type="component" value="Unassembled WGS sequence"/>
</dbReference>
<dbReference type="CDD" id="cd09917">
    <property type="entry name" value="F-box_SF"/>
    <property type="match status" value="1"/>
</dbReference>
<organism evidence="1 2">
    <name type="scientific">Mycena sanguinolenta</name>
    <dbReference type="NCBI Taxonomy" id="230812"/>
    <lineage>
        <taxon>Eukaryota</taxon>
        <taxon>Fungi</taxon>
        <taxon>Dikarya</taxon>
        <taxon>Basidiomycota</taxon>
        <taxon>Agaricomycotina</taxon>
        <taxon>Agaricomycetes</taxon>
        <taxon>Agaricomycetidae</taxon>
        <taxon>Agaricales</taxon>
        <taxon>Marasmiineae</taxon>
        <taxon>Mycenaceae</taxon>
        <taxon>Mycena</taxon>
    </lineage>
</organism>
<sequence length="477" mass="54347">MAFLPVFARWRGRRHRSSQPIATLPSIDKEPPDGRYALPMELWTHIFLHIEDDALLVVAAVCRSFNELSIRIILLTNGVASSDMISGDYHIHSRLLPVLLRALFIPTIKNLACVFEKSTLAFDLPMISALVARLTYLDSVDMRFPPDAPRVWMLDDSKHRVFCTALSAMVSRTPREIIFISRWHCLRCSSQELFELLDRKSAKKKQSLSDITVITSTKLYFQRDPLHNLRPFTMLVLNESTTGLPFDQFSLALARWGSNKNTLSAAHLSAMLPKLTLPHLTTLTIFTRGIDPGTLRDFLIRHPQVETIEDLRRRRSQWDPLLQQPLALPNLREIRAETAADSLSLLFATAPLPPRTICVIFNKKETSARASLFRYLSRRDIPAELKIQWQWSRTLTKTDLTLARSLHCVDAVVVECRRIEDSTLLLPWLNALPALSTVQFFPWDRFSSGLSGDMPFLTMVRATLARPGMDVQVEVEV</sequence>
<name>A0A8H6ZAE3_9AGAR</name>
<evidence type="ECO:0000313" key="2">
    <source>
        <dbReference type="Proteomes" id="UP000623467"/>
    </source>
</evidence>
<protein>
    <recommendedName>
        <fullName evidence="3">F-box domain-containing protein</fullName>
    </recommendedName>
</protein>
<proteinExistence type="predicted"/>
<comment type="caution">
    <text evidence="1">The sequence shown here is derived from an EMBL/GenBank/DDBJ whole genome shotgun (WGS) entry which is preliminary data.</text>
</comment>